<dbReference type="GO" id="GO:0005524">
    <property type="term" value="F:ATP binding"/>
    <property type="evidence" value="ECO:0007669"/>
    <property type="project" value="UniProtKB-UniRule"/>
</dbReference>
<evidence type="ECO:0000256" key="6">
    <source>
        <dbReference type="ARBA" id="ARBA00022806"/>
    </source>
</evidence>
<dbReference type="AlphaFoldDB" id="A0AA95KLM8"/>
<feature type="domain" description="SF4 helicase" evidence="14">
    <location>
        <begin position="196"/>
        <end position="452"/>
    </location>
</feature>
<dbReference type="GO" id="GO:0016787">
    <property type="term" value="F:hydrolase activity"/>
    <property type="evidence" value="ECO:0007669"/>
    <property type="project" value="UniProtKB-KW"/>
</dbReference>
<keyword evidence="6 12" id="KW-0347">Helicase</keyword>
<keyword evidence="5 12" id="KW-0378">Hydrolase</keyword>
<sequence>MNAPLFDDLRVPPYSLEAEQAVLGGLLISGRANDSSAWAVASGLLIEEDFYRQDHRLIFRAIATLASQNHPLDILVIQNWLATHNELENAGGFAYLVTLVRETPSAANIRAYAEIVHEKAMLRAVLQTCAELSDAVYSKAADSKTLVERAVQSFFTLETKGTRGLKSFTPLKAILRKLLPILEERSASDNPIIGEQSGLTELDKALSGFEDNKLYIVAARPRVGKTTLAMTIAENFALNGKPVAFFSQEMSELNLGEKILASQGRVDFAAVRSAHLTEEQWVKVATAVKKMSNVPFYVDESTNISPADVRSRCRRLLVEHKHDKLGLIVIDYVSLMRPSANKNFASENETIAAISRELMSLKTEFECPILLLAQLNRECEKRPNKRPVLSDLRDSGALEQDANVVMFLYRDELYNEDSPDKGVAEVIIAKNRSGMQDTVRLAFQGSYQRFENLADHYQQGWNRT</sequence>
<comment type="catalytic activity">
    <reaction evidence="10 12">
        <text>ATP + H2O = ADP + phosphate + H(+)</text>
        <dbReference type="Rhea" id="RHEA:13065"/>
        <dbReference type="ChEBI" id="CHEBI:15377"/>
        <dbReference type="ChEBI" id="CHEBI:15378"/>
        <dbReference type="ChEBI" id="CHEBI:30616"/>
        <dbReference type="ChEBI" id="CHEBI:43474"/>
        <dbReference type="ChEBI" id="CHEBI:456216"/>
        <dbReference type="EC" id="5.6.2.3"/>
    </reaction>
</comment>
<dbReference type="Gene3D" id="1.10.860.10">
    <property type="entry name" value="DNAb Helicase, Chain A"/>
    <property type="match status" value="1"/>
</dbReference>
<evidence type="ECO:0000256" key="1">
    <source>
        <dbReference type="ARBA" id="ARBA00008428"/>
    </source>
</evidence>
<dbReference type="Proteomes" id="UP001300672">
    <property type="component" value="Chromosome"/>
</dbReference>
<dbReference type="KEGG" id="tdu:QJT80_06835"/>
<dbReference type="SUPFAM" id="SSF52540">
    <property type="entry name" value="P-loop containing nucleoside triphosphate hydrolases"/>
    <property type="match status" value="1"/>
</dbReference>
<evidence type="ECO:0000256" key="11">
    <source>
        <dbReference type="NCBIfam" id="TIGR00665"/>
    </source>
</evidence>
<dbReference type="GO" id="GO:0003677">
    <property type="term" value="F:DNA binding"/>
    <property type="evidence" value="ECO:0007669"/>
    <property type="project" value="UniProtKB-UniRule"/>
</dbReference>
<dbReference type="Pfam" id="PF00772">
    <property type="entry name" value="DnaB"/>
    <property type="match status" value="1"/>
</dbReference>
<evidence type="ECO:0000256" key="8">
    <source>
        <dbReference type="ARBA" id="ARBA00023125"/>
    </source>
</evidence>
<proteinExistence type="inferred from homology"/>
<dbReference type="GO" id="GO:0005829">
    <property type="term" value="C:cytosol"/>
    <property type="evidence" value="ECO:0007669"/>
    <property type="project" value="TreeGrafter"/>
</dbReference>
<dbReference type="PANTHER" id="PTHR30153:SF2">
    <property type="entry name" value="REPLICATIVE DNA HELICASE"/>
    <property type="match status" value="1"/>
</dbReference>
<dbReference type="GO" id="GO:1990077">
    <property type="term" value="C:primosome complex"/>
    <property type="evidence" value="ECO:0007669"/>
    <property type="project" value="UniProtKB-UniRule"/>
</dbReference>
<dbReference type="GO" id="GO:0043139">
    <property type="term" value="F:5'-3' DNA helicase activity"/>
    <property type="evidence" value="ECO:0007669"/>
    <property type="project" value="UniProtKB-EC"/>
</dbReference>
<feature type="domain" description="DNA helicase DnaB-like N-terminal" evidence="13">
    <location>
        <begin position="12"/>
        <end position="118"/>
    </location>
</feature>
<keyword evidence="7 12" id="KW-0067">ATP-binding</keyword>
<dbReference type="SUPFAM" id="SSF48024">
    <property type="entry name" value="N-terminal domain of DnaB helicase"/>
    <property type="match status" value="1"/>
</dbReference>
<dbReference type="CDD" id="cd00984">
    <property type="entry name" value="DnaB_C"/>
    <property type="match status" value="1"/>
</dbReference>
<evidence type="ECO:0000259" key="13">
    <source>
        <dbReference type="Pfam" id="PF00772"/>
    </source>
</evidence>
<dbReference type="PANTHER" id="PTHR30153">
    <property type="entry name" value="REPLICATIVE DNA HELICASE DNAB"/>
    <property type="match status" value="1"/>
</dbReference>
<dbReference type="Pfam" id="PF03796">
    <property type="entry name" value="DnaB_C"/>
    <property type="match status" value="1"/>
</dbReference>
<evidence type="ECO:0000313" key="15">
    <source>
        <dbReference type="EMBL" id="WGZ92192.1"/>
    </source>
</evidence>
<dbReference type="EC" id="5.6.2.3" evidence="11 12"/>
<reference evidence="15" key="2">
    <citation type="submission" date="2023-04" db="EMBL/GenBank/DDBJ databases">
        <authorList>
            <person name="Beletskiy A.V."/>
            <person name="Mardanov A.V."/>
            <person name="Ravin N.V."/>
        </authorList>
    </citation>
    <scope>NUCLEOTIDE SEQUENCE</scope>
    <source>
        <strain evidence="15">GKL-01</strain>
    </source>
</reference>
<evidence type="ECO:0000256" key="3">
    <source>
        <dbReference type="ARBA" id="ARBA00022705"/>
    </source>
</evidence>
<dbReference type="GO" id="GO:0006269">
    <property type="term" value="P:DNA replication, synthesis of primer"/>
    <property type="evidence" value="ECO:0007669"/>
    <property type="project" value="UniProtKB-UniRule"/>
</dbReference>
<name>A0AA95KLM8_9GAMM</name>
<organism evidence="15">
    <name type="scientific">Candidatus Thiocaldithrix dubininis</name>
    <dbReference type="NCBI Taxonomy" id="3080823"/>
    <lineage>
        <taxon>Bacteria</taxon>
        <taxon>Pseudomonadati</taxon>
        <taxon>Pseudomonadota</taxon>
        <taxon>Gammaproteobacteria</taxon>
        <taxon>Thiotrichales</taxon>
        <taxon>Thiotrichaceae</taxon>
        <taxon>Candidatus Thiocaldithrix</taxon>
    </lineage>
</organism>
<dbReference type="InterPro" id="IPR027417">
    <property type="entry name" value="P-loop_NTPase"/>
</dbReference>
<dbReference type="InterPro" id="IPR016136">
    <property type="entry name" value="DNA_helicase_N/primase_C"/>
</dbReference>
<gene>
    <name evidence="15" type="primary">dnaB</name>
    <name evidence="15" type="ORF">QJT80_06835</name>
</gene>
<evidence type="ECO:0000256" key="2">
    <source>
        <dbReference type="ARBA" id="ARBA00022515"/>
    </source>
</evidence>
<keyword evidence="2 12" id="KW-0639">Primosome</keyword>
<evidence type="ECO:0000256" key="4">
    <source>
        <dbReference type="ARBA" id="ARBA00022741"/>
    </source>
</evidence>
<keyword evidence="8 12" id="KW-0238">DNA-binding</keyword>
<keyword evidence="4 12" id="KW-0547">Nucleotide-binding</keyword>
<evidence type="ECO:0000256" key="7">
    <source>
        <dbReference type="ARBA" id="ARBA00022840"/>
    </source>
</evidence>
<dbReference type="InterPro" id="IPR036185">
    <property type="entry name" value="DNA_heli_DnaB-like_N_sf"/>
</dbReference>
<evidence type="ECO:0000259" key="14">
    <source>
        <dbReference type="Pfam" id="PF03796"/>
    </source>
</evidence>
<evidence type="ECO:0000256" key="10">
    <source>
        <dbReference type="ARBA" id="ARBA00048954"/>
    </source>
</evidence>
<reference evidence="15" key="1">
    <citation type="journal article" date="2023" name="Int. J. Mol. Sci.">
        <title>Metagenomics Revealed a New Genus 'Candidatus Thiocaldithrix dubininis' gen. nov., sp. nov. and a New Species 'Candidatus Thiothrix putei' sp. nov. in the Family Thiotrichaceae, Some Members of Which Have Traits of Both Na+- and H+-Motive Energetics.</title>
        <authorList>
            <person name="Ravin N.V."/>
            <person name="Muntyan M.S."/>
            <person name="Smolyakov D.D."/>
            <person name="Rudenko T.S."/>
            <person name="Beletsky A.V."/>
            <person name="Mardanov A.V."/>
            <person name="Grabovich M.Y."/>
        </authorList>
    </citation>
    <scope>NUCLEOTIDE SEQUENCE</scope>
    <source>
        <strain evidence="15">GKL-01</strain>
    </source>
</reference>
<dbReference type="Gene3D" id="3.40.50.300">
    <property type="entry name" value="P-loop containing nucleotide triphosphate hydrolases"/>
    <property type="match status" value="1"/>
</dbReference>
<dbReference type="NCBIfam" id="TIGR00665">
    <property type="entry name" value="DnaB"/>
    <property type="match status" value="1"/>
</dbReference>
<dbReference type="InterPro" id="IPR007694">
    <property type="entry name" value="DNA_helicase_DnaB-like_C"/>
</dbReference>
<dbReference type="InterPro" id="IPR007692">
    <property type="entry name" value="DNA_helicase_DnaB"/>
</dbReference>
<keyword evidence="3 12" id="KW-0235">DNA replication</keyword>
<accession>A0AA95KLM8</accession>
<dbReference type="InterPro" id="IPR007693">
    <property type="entry name" value="DNA_helicase_DnaB-like_N"/>
</dbReference>
<evidence type="ECO:0000256" key="5">
    <source>
        <dbReference type="ARBA" id="ARBA00022801"/>
    </source>
</evidence>
<evidence type="ECO:0000256" key="9">
    <source>
        <dbReference type="ARBA" id="ARBA00023235"/>
    </source>
</evidence>
<comment type="function">
    <text evidence="12">The main replicative DNA helicase, it participates in initiation and elongation during chromosome replication. Travels ahead of the DNA replisome, separating dsDNA into templates for DNA synthesis. A processive ATP-dependent 5'-3' DNA helicase it has DNA-dependent ATPase activity.</text>
</comment>
<dbReference type="EMBL" id="CP124755">
    <property type="protein sequence ID" value="WGZ92192.1"/>
    <property type="molecule type" value="Genomic_DNA"/>
</dbReference>
<protein>
    <recommendedName>
        <fullName evidence="11 12">Replicative DNA helicase</fullName>
        <ecNumber evidence="11 12">5.6.2.3</ecNumber>
    </recommendedName>
</protein>
<evidence type="ECO:0000256" key="12">
    <source>
        <dbReference type="RuleBase" id="RU362085"/>
    </source>
</evidence>
<comment type="similarity">
    <text evidence="1 12">Belongs to the helicase family. DnaB subfamily.</text>
</comment>
<keyword evidence="9" id="KW-0413">Isomerase</keyword>